<name>A0A7J7LMJ2_9MAGN</name>
<sequence length="278" mass="32933">MLEIHPNCSKKVPEQAKSELSSINGSLEIKRLLGIDPNCSKKVSEATNENSGRKIYSEAGNNGSCRRRYKSSDMEAFRFVNVEEQRKLWNAIYVGLELIVAREFDNLAAERSSIMPQKPQNCRNPAADRQHQHQHNYQHLGFQKEQNPVHYQHQHRYYCQPLGLKKEQNPIHYQYQHQYHCQHLGFKEEQNPIHYQHQHQHQCQHLGINKEQNPIHYGGQPQLQLQLQRQYQHQHQHHRQNLGFKKEQNPVHCMVATKGRKTTFKYLCHEDLEQRADM</sequence>
<dbReference type="EMBL" id="JACGCM010002183">
    <property type="protein sequence ID" value="KAF6143768.1"/>
    <property type="molecule type" value="Genomic_DNA"/>
</dbReference>
<evidence type="ECO:0000313" key="2">
    <source>
        <dbReference type="Proteomes" id="UP000541444"/>
    </source>
</evidence>
<reference evidence="1 2" key="1">
    <citation type="journal article" date="2020" name="IScience">
        <title>Genome Sequencing of the Endangered Kingdonia uniflora (Circaeasteraceae, Ranunculales) Reveals Potential Mechanisms of Evolutionary Specialization.</title>
        <authorList>
            <person name="Sun Y."/>
            <person name="Deng T."/>
            <person name="Zhang A."/>
            <person name="Moore M.J."/>
            <person name="Landis J.B."/>
            <person name="Lin N."/>
            <person name="Zhang H."/>
            <person name="Zhang X."/>
            <person name="Huang J."/>
            <person name="Zhang X."/>
            <person name="Sun H."/>
            <person name="Wang H."/>
        </authorList>
    </citation>
    <scope>NUCLEOTIDE SEQUENCE [LARGE SCALE GENOMIC DNA]</scope>
    <source>
        <strain evidence="1">TB1705</strain>
        <tissue evidence="1">Leaf</tissue>
    </source>
</reference>
<proteinExistence type="predicted"/>
<organism evidence="1 2">
    <name type="scientific">Kingdonia uniflora</name>
    <dbReference type="NCBI Taxonomy" id="39325"/>
    <lineage>
        <taxon>Eukaryota</taxon>
        <taxon>Viridiplantae</taxon>
        <taxon>Streptophyta</taxon>
        <taxon>Embryophyta</taxon>
        <taxon>Tracheophyta</taxon>
        <taxon>Spermatophyta</taxon>
        <taxon>Magnoliopsida</taxon>
        <taxon>Ranunculales</taxon>
        <taxon>Circaeasteraceae</taxon>
        <taxon>Kingdonia</taxon>
    </lineage>
</organism>
<dbReference type="Proteomes" id="UP000541444">
    <property type="component" value="Unassembled WGS sequence"/>
</dbReference>
<gene>
    <name evidence="1" type="ORF">GIB67_035673</name>
</gene>
<comment type="caution">
    <text evidence="1">The sequence shown here is derived from an EMBL/GenBank/DDBJ whole genome shotgun (WGS) entry which is preliminary data.</text>
</comment>
<evidence type="ECO:0000313" key="1">
    <source>
        <dbReference type="EMBL" id="KAF6143768.1"/>
    </source>
</evidence>
<keyword evidence="2" id="KW-1185">Reference proteome</keyword>
<dbReference type="AlphaFoldDB" id="A0A7J7LMJ2"/>
<accession>A0A7J7LMJ2</accession>
<protein>
    <submittedName>
        <fullName evidence="1">Uncharacterized protein</fullName>
    </submittedName>
</protein>